<dbReference type="AlphaFoldDB" id="V9D7U9"/>
<feature type="compositionally biased region" description="Basic and acidic residues" evidence="1">
    <location>
        <begin position="79"/>
        <end position="93"/>
    </location>
</feature>
<dbReference type="Proteomes" id="UP000030678">
    <property type="component" value="Unassembled WGS sequence"/>
</dbReference>
<gene>
    <name evidence="2" type="ORF">G647_06822</name>
</gene>
<sequence length="534" mass="59871">MSTLLLPHEYTFIHVNPSRSHSRSKASRLALRLQRSEAQSQAAYTAYRARQVRKAAAQLRRPRENTVSAEISSKSGQRTGHECVDGDSDHQWSTDKPIPTQSATAPSTKTAPPDGALALDVLRTTSQCRVLTPLDLQYEWFRGLRRDPFLCTPASEPEDGALIDFFAHDIGPINESVAWIFNVTNMAAGMLEMMAQDGFYDVMLCVLQSMRDSLASTRLSPSVAVLRRKGRAIANIRAAMARVQCEEADSEDAITDPVLCAILLLAVLEGRFQATSVSNVHKKTMSAITSQRGGLGSFEGESVFKASAMQFDTIWMWETGTTMFPGLRRSHDPVYPSDPSSMHMIQSLPIGFRDLFLQRALSYDILPVLTRATHFSRLSARERAELLREARKQKKAFNDFCEACPCLGLCDDKYHPLERLLTLSIMGYIYGAFAPRAFPTSPGGPTPDLTKRLMSYQPTTMADEACSQWMWILAINLSWTGSPVCPDKLLSMLQLQLRYPEFRSVERILELGSKFLWTQEMTKSIRSYWQDVTI</sequence>
<protein>
    <recommendedName>
        <fullName evidence="4">Transcription factor domain-containing protein</fullName>
    </recommendedName>
</protein>
<dbReference type="HOGENOM" id="CLU_509964_0_0_1"/>
<feature type="region of interest" description="Disordered" evidence="1">
    <location>
        <begin position="55"/>
        <end position="113"/>
    </location>
</feature>
<dbReference type="RefSeq" id="XP_008729363.1">
    <property type="nucleotide sequence ID" value="XM_008731141.1"/>
</dbReference>
<dbReference type="VEuPathDB" id="FungiDB:G647_06822"/>
<feature type="compositionally biased region" description="Polar residues" evidence="1">
    <location>
        <begin position="65"/>
        <end position="78"/>
    </location>
</feature>
<feature type="compositionally biased region" description="Polar residues" evidence="1">
    <location>
        <begin position="99"/>
        <end position="110"/>
    </location>
</feature>
<dbReference type="GeneID" id="19985315"/>
<name>V9D7U9_9EURO</name>
<dbReference type="EMBL" id="KB822706">
    <property type="protein sequence ID" value="ETI22746.1"/>
    <property type="molecule type" value="Genomic_DNA"/>
</dbReference>
<evidence type="ECO:0000256" key="1">
    <source>
        <dbReference type="SAM" id="MobiDB-lite"/>
    </source>
</evidence>
<proteinExistence type="predicted"/>
<accession>V9D7U9</accession>
<organism evidence="2 3">
    <name type="scientific">Cladophialophora carrionii CBS 160.54</name>
    <dbReference type="NCBI Taxonomy" id="1279043"/>
    <lineage>
        <taxon>Eukaryota</taxon>
        <taxon>Fungi</taxon>
        <taxon>Dikarya</taxon>
        <taxon>Ascomycota</taxon>
        <taxon>Pezizomycotina</taxon>
        <taxon>Eurotiomycetes</taxon>
        <taxon>Chaetothyriomycetidae</taxon>
        <taxon>Chaetothyriales</taxon>
        <taxon>Herpotrichiellaceae</taxon>
        <taxon>Cladophialophora</taxon>
    </lineage>
</organism>
<reference evidence="2 3" key="1">
    <citation type="submission" date="2013-03" db="EMBL/GenBank/DDBJ databases">
        <title>The Genome Sequence of Cladophialophora carrionii CBS 160.54.</title>
        <authorList>
            <consortium name="The Broad Institute Genomics Platform"/>
            <person name="Cuomo C."/>
            <person name="de Hoog S."/>
            <person name="Gorbushina A."/>
            <person name="Walker B."/>
            <person name="Young S.K."/>
            <person name="Zeng Q."/>
            <person name="Gargeya S."/>
            <person name="Fitzgerald M."/>
            <person name="Haas B."/>
            <person name="Abouelleil A."/>
            <person name="Allen A.W."/>
            <person name="Alvarado L."/>
            <person name="Arachchi H.M."/>
            <person name="Berlin A.M."/>
            <person name="Chapman S.B."/>
            <person name="Gainer-Dewar J."/>
            <person name="Goldberg J."/>
            <person name="Griggs A."/>
            <person name="Gujja S."/>
            <person name="Hansen M."/>
            <person name="Howarth C."/>
            <person name="Imamovic A."/>
            <person name="Ireland A."/>
            <person name="Larimer J."/>
            <person name="McCowan C."/>
            <person name="Murphy C."/>
            <person name="Pearson M."/>
            <person name="Poon T.W."/>
            <person name="Priest M."/>
            <person name="Roberts A."/>
            <person name="Saif S."/>
            <person name="Shea T."/>
            <person name="Sisk P."/>
            <person name="Sykes S."/>
            <person name="Wortman J."/>
            <person name="Nusbaum C."/>
            <person name="Birren B."/>
        </authorList>
    </citation>
    <scope>NUCLEOTIDE SEQUENCE [LARGE SCALE GENOMIC DNA]</scope>
    <source>
        <strain evidence="2 3">CBS 160.54</strain>
    </source>
</reference>
<evidence type="ECO:0000313" key="3">
    <source>
        <dbReference type="Proteomes" id="UP000030678"/>
    </source>
</evidence>
<evidence type="ECO:0008006" key="4">
    <source>
        <dbReference type="Google" id="ProtNLM"/>
    </source>
</evidence>
<evidence type="ECO:0000313" key="2">
    <source>
        <dbReference type="EMBL" id="ETI22746.1"/>
    </source>
</evidence>